<dbReference type="GO" id="GO:0019843">
    <property type="term" value="F:rRNA binding"/>
    <property type="evidence" value="ECO:0007669"/>
    <property type="project" value="InterPro"/>
</dbReference>
<dbReference type="RefSeq" id="XP_022772445.1">
    <property type="nucleotide sequence ID" value="XM_022916710.1"/>
</dbReference>
<dbReference type="GO" id="GO:0003735">
    <property type="term" value="F:structural constituent of ribosome"/>
    <property type="evidence" value="ECO:0007669"/>
    <property type="project" value="InterPro"/>
</dbReference>
<reference evidence="3" key="1">
    <citation type="submission" date="2025-08" db="UniProtKB">
        <authorList>
            <consortium name="RefSeq"/>
        </authorList>
    </citation>
    <scope>IDENTIFICATION</scope>
    <source>
        <tissue evidence="3">Fruit stalk</tissue>
    </source>
</reference>
<keyword evidence="2" id="KW-1185">Reference proteome</keyword>
<sequence>MPIISITSATKITFLPNSIPSVPSFKTKSNGGLVVECSSRPQKKATKHHMKTRPRKTQPWDIRRKPTVYAPLPPLPPDWTLVSSGDADDGDDVVAGVNEVGLTGSALQAPVSNRILSLKIKIQHAFILHSIIEFGGWDLLCFEMHPPPAPSRNYMVLYARF</sequence>
<accession>A0A6P6B5Z0</accession>
<evidence type="ECO:0000313" key="2">
    <source>
        <dbReference type="Proteomes" id="UP000515121"/>
    </source>
</evidence>
<evidence type="ECO:0000256" key="1">
    <source>
        <dbReference type="SAM" id="MobiDB-lite"/>
    </source>
</evidence>
<evidence type="ECO:0000313" key="3">
    <source>
        <dbReference type="RefSeq" id="XP_022772445.1"/>
    </source>
</evidence>
<dbReference type="Proteomes" id="UP000515121">
    <property type="component" value="Unplaced"/>
</dbReference>
<feature type="region of interest" description="Disordered" evidence="1">
    <location>
        <begin position="38"/>
        <end position="72"/>
    </location>
</feature>
<gene>
    <name evidence="3" type="primary">LOC111315103</name>
</gene>
<dbReference type="GO" id="GO:0009507">
    <property type="term" value="C:chloroplast"/>
    <property type="evidence" value="ECO:0007669"/>
    <property type="project" value="InterPro"/>
</dbReference>
<dbReference type="InterPro" id="IPR020526">
    <property type="entry name" value="Ribosomal_cL38"/>
</dbReference>
<dbReference type="Pfam" id="PF17257">
    <property type="entry name" value="DUF5323"/>
    <property type="match status" value="1"/>
</dbReference>
<organism evidence="2 3">
    <name type="scientific">Durio zibethinus</name>
    <name type="common">Durian</name>
    <dbReference type="NCBI Taxonomy" id="66656"/>
    <lineage>
        <taxon>Eukaryota</taxon>
        <taxon>Viridiplantae</taxon>
        <taxon>Streptophyta</taxon>
        <taxon>Embryophyta</taxon>
        <taxon>Tracheophyta</taxon>
        <taxon>Spermatophyta</taxon>
        <taxon>Magnoliopsida</taxon>
        <taxon>eudicotyledons</taxon>
        <taxon>Gunneridae</taxon>
        <taxon>Pentapetalae</taxon>
        <taxon>rosids</taxon>
        <taxon>malvids</taxon>
        <taxon>Malvales</taxon>
        <taxon>Malvaceae</taxon>
        <taxon>Helicteroideae</taxon>
        <taxon>Durio</taxon>
    </lineage>
</organism>
<dbReference type="GeneID" id="111315103"/>
<protein>
    <submittedName>
        <fullName evidence="3">50S ribosomal protein 6, chloroplastic-like</fullName>
    </submittedName>
</protein>
<name>A0A6P6B5Z0_DURZI</name>
<dbReference type="PANTHER" id="PTHR36798:SF2">
    <property type="entry name" value="LARGE RIBOSOMAL SUBUNIT PROTEIN CL38"/>
    <property type="match status" value="1"/>
</dbReference>
<dbReference type="KEGG" id="dzi:111315103"/>
<dbReference type="GO" id="GO:0006412">
    <property type="term" value="P:translation"/>
    <property type="evidence" value="ECO:0007669"/>
    <property type="project" value="InterPro"/>
</dbReference>
<dbReference type="GO" id="GO:0005840">
    <property type="term" value="C:ribosome"/>
    <property type="evidence" value="ECO:0007669"/>
    <property type="project" value="InterPro"/>
</dbReference>
<dbReference type="AlphaFoldDB" id="A0A6P6B5Z0"/>
<dbReference type="OrthoDB" id="1848184at2759"/>
<feature type="compositionally biased region" description="Basic residues" evidence="1">
    <location>
        <begin position="41"/>
        <end position="56"/>
    </location>
</feature>
<dbReference type="PANTHER" id="PTHR36798">
    <property type="entry name" value="50S RIBOSOMAL PROTEIN 6, CHLOROPLASTIC"/>
    <property type="match status" value="1"/>
</dbReference>
<proteinExistence type="predicted"/>